<dbReference type="Proteomes" id="UP000315037">
    <property type="component" value="Unassembled WGS sequence"/>
</dbReference>
<name>A0A506UKX9_9PROT</name>
<feature type="compositionally biased region" description="Low complexity" evidence="1">
    <location>
        <begin position="9"/>
        <end position="29"/>
    </location>
</feature>
<evidence type="ECO:0000256" key="1">
    <source>
        <dbReference type="SAM" id="MobiDB-lite"/>
    </source>
</evidence>
<comment type="caution">
    <text evidence="2">The sequence shown here is derived from an EMBL/GenBank/DDBJ whole genome shotgun (WGS) entry which is preliminary data.</text>
</comment>
<proteinExistence type="predicted"/>
<dbReference type="AlphaFoldDB" id="A0A506UKX9"/>
<feature type="region of interest" description="Disordered" evidence="1">
    <location>
        <begin position="1"/>
        <end position="29"/>
    </location>
</feature>
<sequence>MTSDPAPPVSAASEPVSQAEGEAGGTATARKAQAFMASLRADGGEEYDLADPELVKALVDQFFGIIREQMREGAKTAQERDSAIHMLEELAGLYADLFSGATAQGRPARHWNGRTLAETLGAEGVEAREALKDWFSTDIAAQYIAATSHHSYGNMTDEQYRTFINELEERTFRELMGPDYRGASSSG</sequence>
<evidence type="ECO:0000313" key="3">
    <source>
        <dbReference type="Proteomes" id="UP000315037"/>
    </source>
</evidence>
<accession>A0A506UKX9</accession>
<dbReference type="RefSeq" id="WP_165600545.1">
    <property type="nucleotide sequence ID" value="NZ_SORZ01000002.1"/>
</dbReference>
<dbReference type="EMBL" id="SORZ01000002">
    <property type="protein sequence ID" value="TPW33823.1"/>
    <property type="molecule type" value="Genomic_DNA"/>
</dbReference>
<evidence type="ECO:0000313" key="2">
    <source>
        <dbReference type="EMBL" id="TPW33823.1"/>
    </source>
</evidence>
<organism evidence="2 3">
    <name type="scientific">Oecophyllibacter saccharovorans</name>
    <dbReference type="NCBI Taxonomy" id="2558360"/>
    <lineage>
        <taxon>Bacteria</taxon>
        <taxon>Pseudomonadati</taxon>
        <taxon>Pseudomonadota</taxon>
        <taxon>Alphaproteobacteria</taxon>
        <taxon>Acetobacterales</taxon>
        <taxon>Acetobacteraceae</taxon>
        <taxon>Oecophyllibacter</taxon>
    </lineage>
</organism>
<keyword evidence="3" id="KW-1185">Reference proteome</keyword>
<protein>
    <submittedName>
        <fullName evidence="2">Uncharacterized protein</fullName>
    </submittedName>
</protein>
<gene>
    <name evidence="2" type="ORF">E3202_04285</name>
</gene>
<reference evidence="2 3" key="1">
    <citation type="submission" date="2019-03" db="EMBL/GenBank/DDBJ databases">
        <title>The complete genome sequence of Neokomagataea sp. Jb2 NBRC113641.</title>
        <authorList>
            <person name="Chua K.-O."/>
            <person name="Chan K.-G."/>
            <person name="See-Too W.-S."/>
        </authorList>
    </citation>
    <scope>NUCLEOTIDE SEQUENCE [LARGE SCALE GENOMIC DNA]</scope>
    <source>
        <strain evidence="2 3">Jb2</strain>
    </source>
</reference>